<sequence>MEKYRMQTYLTDVEMEAIKKIKELNPCTEVMKDTELLRYIILDYCKLLELRGQTEQGKEISMILNIVSRIGDHWQVQMGDSEDSMTFRYAQDYVQRKLDQRGKVRYESSTKEQKEEILETNSEKKIEKIDPTTEEGYRQWKALQQAKEEAKRKEEEKKSTFVDDDDWLKDF</sequence>
<name>K8Z852_9ENTE</name>
<gene>
    <name evidence="2" type="ORF">C683_0856</name>
</gene>
<feature type="compositionally biased region" description="Basic and acidic residues" evidence="1">
    <location>
        <begin position="148"/>
        <end position="161"/>
    </location>
</feature>
<proteinExistence type="predicted"/>
<accession>K8Z852</accession>
<dbReference type="EMBL" id="AMYT01000018">
    <property type="protein sequence ID" value="EKU27199.1"/>
    <property type="molecule type" value="Genomic_DNA"/>
</dbReference>
<dbReference type="Proteomes" id="UP000016057">
    <property type="component" value="Unassembled WGS sequence"/>
</dbReference>
<evidence type="ECO:0000313" key="2">
    <source>
        <dbReference type="EMBL" id="EKU27199.1"/>
    </source>
</evidence>
<comment type="caution">
    <text evidence="2">The sequence shown here is derived from an EMBL/GenBank/DDBJ whole genome shotgun (WGS) entry which is preliminary data.</text>
</comment>
<feature type="region of interest" description="Disordered" evidence="1">
    <location>
        <begin position="148"/>
        <end position="171"/>
    </location>
</feature>
<keyword evidence="3" id="KW-1185">Reference proteome</keyword>
<dbReference type="STRING" id="1234409.C683_0856"/>
<dbReference type="RefSeq" id="WP_009490451.1">
    <property type="nucleotide sequence ID" value="NZ_AMYT01000018.1"/>
</dbReference>
<evidence type="ECO:0000256" key="1">
    <source>
        <dbReference type="SAM" id="MobiDB-lite"/>
    </source>
</evidence>
<reference evidence="2 3" key="1">
    <citation type="journal article" date="2013" name="Genome Announc.">
        <title>Draft Genome Sequence of Catellicoccus marimammalium, a Novel Species Commonly Found in Gull Feces.</title>
        <authorList>
            <person name="Weigand M.R."/>
            <person name="Ryu H."/>
            <person name="Bozcek L."/>
            <person name="Konstantinidis K.T."/>
            <person name="Santo Domingo J.W."/>
        </authorList>
    </citation>
    <scope>NUCLEOTIDE SEQUENCE [LARGE SCALE GENOMIC DNA]</scope>
    <source>
        <strain evidence="2 3">M35/04/3</strain>
    </source>
</reference>
<protein>
    <submittedName>
        <fullName evidence="2">Uncharacterized protein</fullName>
    </submittedName>
</protein>
<organism evidence="2 3">
    <name type="scientific">Catellicoccus marimammalium M35/04/3</name>
    <dbReference type="NCBI Taxonomy" id="1234409"/>
    <lineage>
        <taxon>Bacteria</taxon>
        <taxon>Bacillati</taxon>
        <taxon>Bacillota</taxon>
        <taxon>Bacilli</taxon>
        <taxon>Lactobacillales</taxon>
        <taxon>Enterococcaceae</taxon>
        <taxon>Catellicoccus</taxon>
    </lineage>
</organism>
<feature type="compositionally biased region" description="Acidic residues" evidence="1">
    <location>
        <begin position="162"/>
        <end position="171"/>
    </location>
</feature>
<dbReference type="AlphaFoldDB" id="K8Z852"/>
<feature type="region of interest" description="Disordered" evidence="1">
    <location>
        <begin position="109"/>
        <end position="131"/>
    </location>
</feature>
<evidence type="ECO:0000313" key="3">
    <source>
        <dbReference type="Proteomes" id="UP000016057"/>
    </source>
</evidence>